<dbReference type="GO" id="GO:0005385">
    <property type="term" value="F:zinc ion transmembrane transporter activity"/>
    <property type="evidence" value="ECO:0007669"/>
    <property type="project" value="TreeGrafter"/>
</dbReference>
<evidence type="ECO:0000313" key="7">
    <source>
        <dbReference type="EMBL" id="KAK4522180.1"/>
    </source>
</evidence>
<feature type="transmembrane region" description="Helical" evidence="6">
    <location>
        <begin position="284"/>
        <end position="305"/>
    </location>
</feature>
<feature type="compositionally biased region" description="Low complexity" evidence="5">
    <location>
        <begin position="130"/>
        <end position="147"/>
    </location>
</feature>
<dbReference type="Pfam" id="PF02535">
    <property type="entry name" value="Zip"/>
    <property type="match status" value="1"/>
</dbReference>
<name>A0AAV9I638_9RHOD</name>
<keyword evidence="4 6" id="KW-0472">Membrane</keyword>
<protein>
    <submittedName>
        <fullName evidence="7">Uncharacterized protein</fullName>
    </submittedName>
</protein>
<evidence type="ECO:0000256" key="3">
    <source>
        <dbReference type="ARBA" id="ARBA00022989"/>
    </source>
</evidence>
<dbReference type="PANTHER" id="PTHR11040">
    <property type="entry name" value="ZINC/IRON TRANSPORTER"/>
    <property type="match status" value="1"/>
</dbReference>
<evidence type="ECO:0000313" key="8">
    <source>
        <dbReference type="Proteomes" id="UP001300502"/>
    </source>
</evidence>
<organism evidence="7 8">
    <name type="scientific">Galdieria yellowstonensis</name>
    <dbReference type="NCBI Taxonomy" id="3028027"/>
    <lineage>
        <taxon>Eukaryota</taxon>
        <taxon>Rhodophyta</taxon>
        <taxon>Bangiophyceae</taxon>
        <taxon>Galdieriales</taxon>
        <taxon>Galdieriaceae</taxon>
        <taxon>Galdieria</taxon>
    </lineage>
</organism>
<feature type="transmembrane region" description="Helical" evidence="6">
    <location>
        <begin position="83"/>
        <end position="104"/>
    </location>
</feature>
<gene>
    <name evidence="7" type="ORF">GAYE_FCTG49G0059</name>
</gene>
<evidence type="ECO:0000256" key="6">
    <source>
        <dbReference type="SAM" id="Phobius"/>
    </source>
</evidence>
<comment type="caution">
    <text evidence="7">The sequence shown here is derived from an EMBL/GenBank/DDBJ whole genome shotgun (WGS) entry which is preliminary data.</text>
</comment>
<dbReference type="InterPro" id="IPR003689">
    <property type="entry name" value="ZIP"/>
</dbReference>
<feature type="transmembrane region" description="Helical" evidence="6">
    <location>
        <begin position="223"/>
        <end position="245"/>
    </location>
</feature>
<dbReference type="Proteomes" id="UP001300502">
    <property type="component" value="Unassembled WGS sequence"/>
</dbReference>
<dbReference type="PANTHER" id="PTHR11040:SF44">
    <property type="entry name" value="PROTEIN ZNTC-RELATED"/>
    <property type="match status" value="1"/>
</dbReference>
<dbReference type="EMBL" id="JANCYU010000001">
    <property type="protein sequence ID" value="KAK4522180.1"/>
    <property type="molecule type" value="Genomic_DNA"/>
</dbReference>
<evidence type="ECO:0000256" key="5">
    <source>
        <dbReference type="SAM" id="MobiDB-lite"/>
    </source>
</evidence>
<feature type="transmembrane region" description="Helical" evidence="6">
    <location>
        <begin position="12"/>
        <end position="32"/>
    </location>
</feature>
<accession>A0AAV9I638</accession>
<sequence>MNSSGEYSLFLHIGAVFLLFVFSLLGIGLPLHRKVSSTLTHCPNILLLARAFGTGIVLATGFIHLLGHAYEHIAYVGLKGLTFVVVGLAALGGAIFVQFVEFLATRSIKDRNRGVKENSIEESRPISQQTTTSKHSDMSSSASSNSTSDALNYEAAKGHVTYVPVGGELSLAENEATSFTESRESGSHLKDVLEHCHSRSNHSHAAYIDHVLIHFTHFSNRHVVIIILEFGIAFHSFMIGTGLGVVEDKEFATFFLTLSLHQFFEGLALGSVILQDLSILSCRFVFISVAIFSTMTPLGTLFGILLESLGISFFSSNLFRGLADAISAGVLIYTGLVELLTYQFTSNLEFRESRLSIVFLAYAFLLLGISVVVMISFQNAD</sequence>
<keyword evidence="3 6" id="KW-1133">Transmembrane helix</keyword>
<evidence type="ECO:0000256" key="4">
    <source>
        <dbReference type="ARBA" id="ARBA00023136"/>
    </source>
</evidence>
<feature type="transmembrane region" description="Helical" evidence="6">
    <location>
        <begin position="357"/>
        <end position="377"/>
    </location>
</feature>
<reference evidence="7 8" key="1">
    <citation type="submission" date="2022-07" db="EMBL/GenBank/DDBJ databases">
        <title>Genome-wide signatures of adaptation to extreme environments.</title>
        <authorList>
            <person name="Cho C.H."/>
            <person name="Yoon H.S."/>
        </authorList>
    </citation>
    <scope>NUCLEOTIDE SEQUENCE [LARGE SCALE GENOMIC DNA]</scope>
    <source>
        <strain evidence="7 8">108.79 E11</strain>
    </source>
</reference>
<evidence type="ECO:0000256" key="2">
    <source>
        <dbReference type="ARBA" id="ARBA00022692"/>
    </source>
</evidence>
<feature type="transmembrane region" description="Helical" evidence="6">
    <location>
        <begin position="325"/>
        <end position="345"/>
    </location>
</feature>
<feature type="transmembrane region" description="Helical" evidence="6">
    <location>
        <begin position="251"/>
        <end position="272"/>
    </location>
</feature>
<comment type="subcellular location">
    <subcellularLocation>
        <location evidence="1">Membrane</location>
        <topology evidence="1">Multi-pass membrane protein</topology>
    </subcellularLocation>
</comment>
<evidence type="ECO:0000256" key="1">
    <source>
        <dbReference type="ARBA" id="ARBA00004141"/>
    </source>
</evidence>
<feature type="region of interest" description="Disordered" evidence="5">
    <location>
        <begin position="113"/>
        <end position="147"/>
    </location>
</feature>
<keyword evidence="8" id="KW-1185">Reference proteome</keyword>
<feature type="transmembrane region" description="Helical" evidence="6">
    <location>
        <begin position="44"/>
        <end position="63"/>
    </location>
</feature>
<keyword evidence="2 6" id="KW-0812">Transmembrane</keyword>
<dbReference type="GO" id="GO:0005886">
    <property type="term" value="C:plasma membrane"/>
    <property type="evidence" value="ECO:0007669"/>
    <property type="project" value="TreeGrafter"/>
</dbReference>
<dbReference type="AlphaFoldDB" id="A0AAV9I638"/>
<feature type="compositionally biased region" description="Basic and acidic residues" evidence="5">
    <location>
        <begin position="113"/>
        <end position="124"/>
    </location>
</feature>
<proteinExistence type="predicted"/>